<feature type="domain" description="ABC-type transport auxiliary lipoprotein component" evidence="1">
    <location>
        <begin position="25"/>
        <end position="189"/>
    </location>
</feature>
<evidence type="ECO:0000313" key="2">
    <source>
        <dbReference type="EMBL" id="GAC18053.1"/>
    </source>
</evidence>
<evidence type="ECO:0000313" key="3">
    <source>
        <dbReference type="Proteomes" id="UP000006327"/>
    </source>
</evidence>
<dbReference type="EMBL" id="BAEO01000013">
    <property type="protein sequence ID" value="GAC18053.1"/>
    <property type="molecule type" value="Genomic_DNA"/>
</dbReference>
<dbReference type="RefSeq" id="WP_007617449.1">
    <property type="nucleotide sequence ID" value="NZ_BAEO01000013.1"/>
</dbReference>
<sequence>MKIITICLCILLISCTSEPLNVRYYLLHTPQKKVDTKSDVAKPIVVVQSLKIADYLRQSNLVLQVDEYELHYSRQDVWAEELGSSFYNALLQDLNTNSQRNYVASSSPEAIGATTTINIKLEHFHATDASTVVSSGRYWLSANDLKTAKNKVLATSSHSFYFESQLKQDGYSHAVEKLRTLVVNLANQIEKDIAALPNN</sequence>
<dbReference type="PROSITE" id="PS51257">
    <property type="entry name" value="PROKAR_LIPOPROTEIN"/>
    <property type="match status" value="1"/>
</dbReference>
<dbReference type="Proteomes" id="UP000006327">
    <property type="component" value="Unassembled WGS sequence"/>
</dbReference>
<dbReference type="OrthoDB" id="6198336at2"/>
<dbReference type="InterPro" id="IPR005586">
    <property type="entry name" value="ABC_trans_aux"/>
</dbReference>
<proteinExistence type="predicted"/>
<protein>
    <recommendedName>
        <fullName evidence="1">ABC-type transport auxiliary lipoprotein component domain-containing protein</fullName>
    </recommendedName>
</protein>
<organism evidence="2 3">
    <name type="scientific">Paraglaciecola arctica BSs20135</name>
    <dbReference type="NCBI Taxonomy" id="493475"/>
    <lineage>
        <taxon>Bacteria</taxon>
        <taxon>Pseudomonadati</taxon>
        <taxon>Pseudomonadota</taxon>
        <taxon>Gammaproteobacteria</taxon>
        <taxon>Alteromonadales</taxon>
        <taxon>Alteromonadaceae</taxon>
        <taxon>Paraglaciecola</taxon>
    </lineage>
</organism>
<comment type="caution">
    <text evidence="2">The sequence shown here is derived from an EMBL/GenBank/DDBJ whole genome shotgun (WGS) entry which is preliminary data.</text>
</comment>
<evidence type="ECO:0000259" key="1">
    <source>
        <dbReference type="Pfam" id="PF03886"/>
    </source>
</evidence>
<dbReference type="Gene3D" id="3.40.50.10610">
    <property type="entry name" value="ABC-type transport auxiliary lipoprotein component"/>
    <property type="match status" value="1"/>
</dbReference>
<dbReference type="STRING" id="493475.GARC_1072"/>
<dbReference type="eggNOG" id="COG3009">
    <property type="taxonomic scope" value="Bacteria"/>
</dbReference>
<keyword evidence="3" id="KW-1185">Reference proteome</keyword>
<name>K6YN34_9ALTE</name>
<dbReference type="AlphaFoldDB" id="K6YN34"/>
<accession>K6YN34</accession>
<reference evidence="2 3" key="1">
    <citation type="journal article" date="2017" name="Antonie Van Leeuwenhoek">
        <title>Rhizobium rhizosphaerae sp. nov., a novel species isolated from rice rhizosphere.</title>
        <authorList>
            <person name="Zhao J.J."/>
            <person name="Zhang J."/>
            <person name="Zhang R.J."/>
            <person name="Zhang C.W."/>
            <person name="Yin H.Q."/>
            <person name="Zhang X.X."/>
        </authorList>
    </citation>
    <scope>NUCLEOTIDE SEQUENCE [LARGE SCALE GENOMIC DNA]</scope>
    <source>
        <strain evidence="2 3">BSs20135</strain>
    </source>
</reference>
<dbReference type="SUPFAM" id="SSF159594">
    <property type="entry name" value="XCC0632-like"/>
    <property type="match status" value="1"/>
</dbReference>
<gene>
    <name evidence="2" type="ORF">GARC_1072</name>
</gene>
<dbReference type="Pfam" id="PF03886">
    <property type="entry name" value="ABC_trans_aux"/>
    <property type="match status" value="1"/>
</dbReference>